<accession>K1X648</accession>
<evidence type="ECO:0000256" key="1">
    <source>
        <dbReference type="SAM" id="Phobius"/>
    </source>
</evidence>
<evidence type="ECO:0000313" key="3">
    <source>
        <dbReference type="EMBL" id="EKD20601.1"/>
    </source>
</evidence>
<protein>
    <recommendedName>
        <fullName evidence="2">DUF5672 domain-containing protein</fullName>
    </recommendedName>
</protein>
<dbReference type="InterPro" id="IPR043729">
    <property type="entry name" value="DUF5672"/>
</dbReference>
<dbReference type="Pfam" id="PF18922">
    <property type="entry name" value="DUF5672"/>
    <property type="match status" value="1"/>
</dbReference>
<keyword evidence="1" id="KW-0812">Transmembrane</keyword>
<sequence>MPNFNSAIGCWRAPGRRSQLFGIAVLLSLCFYLMPWSGIYYSLPSYISKHTSTSIASPPSLYDPTKLAFLVETRPLPHLPALFAHMTSIIPPEWTFKFMGGLEAHTFMRASPTIARMEAAGKLTFIDIPANYSLKSRQTISEMFTDPHLYGEILHPAEHLLVWQPDSIFCANAPTTINDFLDWDWVGAPWGKNDAYGGNGGLSLRKVSRIMDVLVNKTRKHGDGALEDLWLCRELHALPGQHMPNASVSKTFSVESVWDDRPLGYHIGWMGVHHEQIWDKPEQVDHIMEYCPEVSIILGMNLTGDKPGGIA</sequence>
<name>K1X648_MARBU</name>
<evidence type="ECO:0000313" key="4">
    <source>
        <dbReference type="Proteomes" id="UP000006753"/>
    </source>
</evidence>
<dbReference type="InParanoid" id="K1X648"/>
<dbReference type="Proteomes" id="UP000006753">
    <property type="component" value="Unassembled WGS sequence"/>
</dbReference>
<dbReference type="GeneID" id="18757218"/>
<dbReference type="eggNOG" id="ENOG502QW4V">
    <property type="taxonomic scope" value="Eukaryota"/>
</dbReference>
<organism evidence="3 4">
    <name type="scientific">Marssonina brunnea f. sp. multigermtubi (strain MB_m1)</name>
    <name type="common">Marssonina leaf spot fungus</name>
    <dbReference type="NCBI Taxonomy" id="1072389"/>
    <lineage>
        <taxon>Eukaryota</taxon>
        <taxon>Fungi</taxon>
        <taxon>Dikarya</taxon>
        <taxon>Ascomycota</taxon>
        <taxon>Pezizomycotina</taxon>
        <taxon>Leotiomycetes</taxon>
        <taxon>Helotiales</taxon>
        <taxon>Drepanopezizaceae</taxon>
        <taxon>Drepanopeziza</taxon>
    </lineage>
</organism>
<dbReference type="KEGG" id="mbe:MBM_01283"/>
<feature type="transmembrane region" description="Helical" evidence="1">
    <location>
        <begin position="20"/>
        <end position="43"/>
    </location>
</feature>
<keyword evidence="1" id="KW-0472">Membrane</keyword>
<dbReference type="OrthoDB" id="10025998at2759"/>
<keyword evidence="1" id="KW-1133">Transmembrane helix</keyword>
<dbReference type="EMBL" id="JH921429">
    <property type="protein sequence ID" value="EKD20601.1"/>
    <property type="molecule type" value="Genomic_DNA"/>
</dbReference>
<feature type="domain" description="DUF5672" evidence="2">
    <location>
        <begin position="123"/>
        <end position="266"/>
    </location>
</feature>
<keyword evidence="4" id="KW-1185">Reference proteome</keyword>
<dbReference type="AlphaFoldDB" id="K1X648"/>
<reference evidence="3 4" key="1">
    <citation type="journal article" date="2012" name="BMC Genomics">
        <title>Sequencing the genome of Marssonina brunnea reveals fungus-poplar co-evolution.</title>
        <authorList>
            <person name="Zhu S."/>
            <person name="Cao Y.-Z."/>
            <person name="Jiang C."/>
            <person name="Tan B.-Y."/>
            <person name="Wang Z."/>
            <person name="Feng S."/>
            <person name="Zhang L."/>
            <person name="Su X.-H."/>
            <person name="Brejova B."/>
            <person name="Vinar T."/>
            <person name="Xu M."/>
            <person name="Wang M.-X."/>
            <person name="Zhang S.-G."/>
            <person name="Huang M.-R."/>
            <person name="Wu R."/>
            <person name="Zhou Y."/>
        </authorList>
    </citation>
    <scope>NUCLEOTIDE SEQUENCE [LARGE SCALE GENOMIC DNA]</scope>
    <source>
        <strain evidence="3 4">MB_m1</strain>
    </source>
</reference>
<dbReference type="OMA" id="HEQIWDK"/>
<gene>
    <name evidence="3" type="ORF">MBM_01283</name>
</gene>
<dbReference type="HOGENOM" id="CLU_048589_2_0_1"/>
<proteinExistence type="predicted"/>
<evidence type="ECO:0000259" key="2">
    <source>
        <dbReference type="Pfam" id="PF18922"/>
    </source>
</evidence>